<reference evidence="1 2" key="1">
    <citation type="journal article" date="2023" name="Mol. Biol. Evol.">
        <title>Genomics of Secondarily Temperate Adaptation in the Only Non-Antarctic Icefish.</title>
        <authorList>
            <person name="Rivera-Colon A.G."/>
            <person name="Rayamajhi N."/>
            <person name="Minhas B.F."/>
            <person name="Madrigal G."/>
            <person name="Bilyk K.T."/>
            <person name="Yoon V."/>
            <person name="Hune M."/>
            <person name="Gregory S."/>
            <person name="Cheng C.H.C."/>
            <person name="Catchen J.M."/>
        </authorList>
    </citation>
    <scope>NUCLEOTIDE SEQUENCE [LARGE SCALE GENOMIC DNA]</scope>
    <source>
        <tissue evidence="1">White muscle</tissue>
    </source>
</reference>
<evidence type="ECO:0000313" key="1">
    <source>
        <dbReference type="EMBL" id="KAK5920421.1"/>
    </source>
</evidence>
<evidence type="ECO:0000313" key="2">
    <source>
        <dbReference type="Proteomes" id="UP001331515"/>
    </source>
</evidence>
<keyword evidence="2" id="KW-1185">Reference proteome</keyword>
<name>A0AAN8HLN0_CHAGU</name>
<gene>
    <name evidence="1" type="ORF">CgunFtcFv8_024233</name>
</gene>
<dbReference type="EMBL" id="JAURVH010001523">
    <property type="protein sequence ID" value="KAK5920421.1"/>
    <property type="molecule type" value="Genomic_DNA"/>
</dbReference>
<accession>A0AAN8HLN0</accession>
<sequence length="82" mass="9513">MNMHQAPPPRSPSTRWVHDVEAGRSQRVNTCARLDLLLHGPSAKQPLLFHPVCNVRSQTAQRDLREGRRHQVWTWSLGHFVR</sequence>
<organism evidence="1 2">
    <name type="scientific">Champsocephalus gunnari</name>
    <name type="common">Mackerel icefish</name>
    <dbReference type="NCBI Taxonomy" id="52237"/>
    <lineage>
        <taxon>Eukaryota</taxon>
        <taxon>Metazoa</taxon>
        <taxon>Chordata</taxon>
        <taxon>Craniata</taxon>
        <taxon>Vertebrata</taxon>
        <taxon>Euteleostomi</taxon>
        <taxon>Actinopterygii</taxon>
        <taxon>Neopterygii</taxon>
        <taxon>Teleostei</taxon>
        <taxon>Neoteleostei</taxon>
        <taxon>Acanthomorphata</taxon>
        <taxon>Eupercaria</taxon>
        <taxon>Perciformes</taxon>
        <taxon>Notothenioidei</taxon>
        <taxon>Channichthyidae</taxon>
        <taxon>Champsocephalus</taxon>
    </lineage>
</organism>
<protein>
    <submittedName>
        <fullName evidence="1">Uncharacterized protein</fullName>
    </submittedName>
</protein>
<proteinExistence type="predicted"/>
<comment type="caution">
    <text evidence="1">The sequence shown here is derived from an EMBL/GenBank/DDBJ whole genome shotgun (WGS) entry which is preliminary data.</text>
</comment>
<dbReference type="Proteomes" id="UP001331515">
    <property type="component" value="Unassembled WGS sequence"/>
</dbReference>
<dbReference type="AlphaFoldDB" id="A0AAN8HLN0"/>